<proteinExistence type="predicted"/>
<reference evidence="6 7" key="1">
    <citation type="submission" date="2017-04" db="EMBL/GenBank/DDBJ databases">
        <title>Comparative genome analysis of Subtercola boreus.</title>
        <authorList>
            <person name="Cho Y.-J."/>
            <person name="Cho A."/>
            <person name="Kim O.-S."/>
            <person name="Lee J.-I."/>
        </authorList>
    </citation>
    <scope>NUCLEOTIDE SEQUENCE [LARGE SCALE GENOMIC DNA]</scope>
    <source>
        <strain evidence="6 7">P28004</strain>
    </source>
</reference>
<dbReference type="GO" id="GO:0000976">
    <property type="term" value="F:transcription cis-regulatory region binding"/>
    <property type="evidence" value="ECO:0007669"/>
    <property type="project" value="TreeGrafter"/>
</dbReference>
<evidence type="ECO:0000256" key="2">
    <source>
        <dbReference type="ARBA" id="ARBA00023125"/>
    </source>
</evidence>
<dbReference type="Gene3D" id="1.10.260.40">
    <property type="entry name" value="lambda repressor-like DNA-binding domains"/>
    <property type="match status" value="1"/>
</dbReference>
<comment type="caution">
    <text evidence="6">The sequence shown here is derived from an EMBL/GenBank/DDBJ whole genome shotgun (WGS) entry which is preliminary data.</text>
</comment>
<dbReference type="InterPro" id="IPR010982">
    <property type="entry name" value="Lambda_DNA-bd_dom_sf"/>
</dbReference>
<evidence type="ECO:0000313" key="7">
    <source>
        <dbReference type="Proteomes" id="UP000257080"/>
    </source>
</evidence>
<evidence type="ECO:0000256" key="3">
    <source>
        <dbReference type="ARBA" id="ARBA00023163"/>
    </source>
</evidence>
<sequence>MKRMATISDVADAAGVSRQTVSNVLNTPTIVRPDTRQRVEEVIARLAYRPHASARRLRTRKSSTIGIRLDPMTDGISGSVLDRFLHALTEQAAERGLRILIFTAAGPEDEIVQFKRLIDGADVDAFVLTSTFHGDPRTEWLIENGHSFVTFGRPWGIDDMSDENHLWVDVDGSAGLRAATEHALAAGARRVGYIGWPVGSGTGDDRRRGWQSALVASGVTDVALLESLQVAANDTVVEGGAAMLRLREQVPGLDAVVCASDSLALGAMMNNPHALPVTGYDNTPVAAALGLSSVEQCLGDVAAGVLELLMAESAAGAAAGSGAGAGSGGAAGESSGGAAGERSGDAAGEVAGDGVMGPQADDPRHRLVIPRLVVREMVVPGWSPE</sequence>
<dbReference type="GO" id="GO:0003700">
    <property type="term" value="F:DNA-binding transcription factor activity"/>
    <property type="evidence" value="ECO:0007669"/>
    <property type="project" value="TreeGrafter"/>
</dbReference>
<evidence type="ECO:0000256" key="4">
    <source>
        <dbReference type="SAM" id="MobiDB-lite"/>
    </source>
</evidence>
<dbReference type="SUPFAM" id="SSF53822">
    <property type="entry name" value="Periplasmic binding protein-like I"/>
    <property type="match status" value="1"/>
</dbReference>
<dbReference type="SUPFAM" id="SSF47413">
    <property type="entry name" value="lambda repressor-like DNA-binding domains"/>
    <property type="match status" value="1"/>
</dbReference>
<dbReference type="Proteomes" id="UP000257080">
    <property type="component" value="Unassembled WGS sequence"/>
</dbReference>
<dbReference type="AlphaFoldDB" id="A0A3E0WAL5"/>
<dbReference type="EMBL" id="NBXE01000019">
    <property type="protein sequence ID" value="RFA27401.1"/>
    <property type="molecule type" value="Genomic_DNA"/>
</dbReference>
<organism evidence="6 7">
    <name type="scientific">Subtercola boreus</name>
    <dbReference type="NCBI Taxonomy" id="120213"/>
    <lineage>
        <taxon>Bacteria</taxon>
        <taxon>Bacillati</taxon>
        <taxon>Actinomycetota</taxon>
        <taxon>Actinomycetes</taxon>
        <taxon>Micrococcales</taxon>
        <taxon>Microbacteriaceae</taxon>
        <taxon>Subtercola</taxon>
    </lineage>
</organism>
<gene>
    <name evidence="6" type="ORF">B7R25_06545</name>
</gene>
<dbReference type="Gene3D" id="3.40.50.2300">
    <property type="match status" value="2"/>
</dbReference>
<dbReference type="CDD" id="cd01392">
    <property type="entry name" value="HTH_LacI"/>
    <property type="match status" value="1"/>
</dbReference>
<dbReference type="PANTHER" id="PTHR30146">
    <property type="entry name" value="LACI-RELATED TRANSCRIPTIONAL REPRESSOR"/>
    <property type="match status" value="1"/>
</dbReference>
<name>A0A3E0WAL5_9MICO</name>
<keyword evidence="3" id="KW-0804">Transcription</keyword>
<dbReference type="SMART" id="SM00354">
    <property type="entry name" value="HTH_LACI"/>
    <property type="match status" value="1"/>
</dbReference>
<feature type="region of interest" description="Disordered" evidence="4">
    <location>
        <begin position="321"/>
        <end position="367"/>
    </location>
</feature>
<evidence type="ECO:0000313" key="6">
    <source>
        <dbReference type="EMBL" id="RFA27401.1"/>
    </source>
</evidence>
<dbReference type="Pfam" id="PF00356">
    <property type="entry name" value="LacI"/>
    <property type="match status" value="1"/>
</dbReference>
<feature type="compositionally biased region" description="Low complexity" evidence="4">
    <location>
        <begin position="345"/>
        <end position="357"/>
    </location>
</feature>
<dbReference type="PROSITE" id="PS50932">
    <property type="entry name" value="HTH_LACI_2"/>
    <property type="match status" value="1"/>
</dbReference>
<dbReference type="InterPro" id="IPR028082">
    <property type="entry name" value="Peripla_BP_I"/>
</dbReference>
<evidence type="ECO:0000256" key="1">
    <source>
        <dbReference type="ARBA" id="ARBA00023015"/>
    </source>
</evidence>
<keyword evidence="2" id="KW-0238">DNA-binding</keyword>
<accession>A0A3E0WAL5</accession>
<dbReference type="InterPro" id="IPR000843">
    <property type="entry name" value="HTH_LacI"/>
</dbReference>
<dbReference type="InterPro" id="IPR001761">
    <property type="entry name" value="Peripla_BP/Lac1_sug-bd_dom"/>
</dbReference>
<feature type="domain" description="HTH lacI-type" evidence="5">
    <location>
        <begin position="5"/>
        <end position="59"/>
    </location>
</feature>
<feature type="compositionally biased region" description="Gly residues" evidence="4">
    <location>
        <begin position="321"/>
        <end position="339"/>
    </location>
</feature>
<dbReference type="OrthoDB" id="3430936at2"/>
<dbReference type="PROSITE" id="PS00356">
    <property type="entry name" value="HTH_LACI_1"/>
    <property type="match status" value="1"/>
</dbReference>
<evidence type="ECO:0000259" key="5">
    <source>
        <dbReference type="PROSITE" id="PS50932"/>
    </source>
</evidence>
<keyword evidence="1" id="KW-0805">Transcription regulation</keyword>
<dbReference type="PANTHER" id="PTHR30146:SF109">
    <property type="entry name" value="HTH-TYPE TRANSCRIPTIONAL REGULATOR GALS"/>
    <property type="match status" value="1"/>
</dbReference>
<protein>
    <submittedName>
        <fullName evidence="6">Transcriptional regulator</fullName>
    </submittedName>
</protein>
<dbReference type="Pfam" id="PF00532">
    <property type="entry name" value="Peripla_BP_1"/>
    <property type="match status" value="1"/>
</dbReference>